<feature type="domain" description="FAD/NAD(P)-binding" evidence="9">
    <location>
        <begin position="1"/>
        <end position="304"/>
    </location>
</feature>
<dbReference type="AlphaFoldDB" id="A0A347WNC4"/>
<evidence type="ECO:0000313" key="11">
    <source>
        <dbReference type="Proteomes" id="UP000263232"/>
    </source>
</evidence>
<dbReference type="InterPro" id="IPR023753">
    <property type="entry name" value="FAD/NAD-binding_dom"/>
</dbReference>
<dbReference type="InterPro" id="IPR004099">
    <property type="entry name" value="Pyr_nucl-diS_OxRdtase_dimer"/>
</dbReference>
<evidence type="ECO:0000259" key="9">
    <source>
        <dbReference type="Pfam" id="PF07992"/>
    </source>
</evidence>
<keyword evidence="11" id="KW-1185">Reference proteome</keyword>
<protein>
    <submittedName>
        <fullName evidence="10">Oxidoreductase</fullName>
    </submittedName>
</protein>
<gene>
    <name evidence="10" type="ORF">CL176_11550</name>
</gene>
<dbReference type="InterPro" id="IPR050260">
    <property type="entry name" value="FAD-bd_OxRdtase"/>
</dbReference>
<dbReference type="SUPFAM" id="SSF55424">
    <property type="entry name" value="FAD/NAD-linked reductases, dimerisation (C-terminal) domain"/>
    <property type="match status" value="1"/>
</dbReference>
<evidence type="ECO:0000259" key="8">
    <source>
        <dbReference type="Pfam" id="PF02852"/>
    </source>
</evidence>
<dbReference type="PRINTS" id="PR00411">
    <property type="entry name" value="PNDRDTASEI"/>
</dbReference>
<dbReference type="SUPFAM" id="SSF51905">
    <property type="entry name" value="FAD/NAD(P)-binding domain"/>
    <property type="match status" value="2"/>
</dbReference>
<evidence type="ECO:0000256" key="1">
    <source>
        <dbReference type="ARBA" id="ARBA00001974"/>
    </source>
</evidence>
<dbReference type="InterPro" id="IPR016156">
    <property type="entry name" value="FAD/NAD-linked_Rdtase_dimer_sf"/>
</dbReference>
<accession>A0A347WNC4</accession>
<evidence type="ECO:0000313" key="10">
    <source>
        <dbReference type="EMBL" id="AXY26581.1"/>
    </source>
</evidence>
<evidence type="ECO:0000256" key="7">
    <source>
        <dbReference type="ARBA" id="ARBA00023284"/>
    </source>
</evidence>
<keyword evidence="3" id="KW-0285">Flavoprotein</keyword>
<evidence type="ECO:0000256" key="2">
    <source>
        <dbReference type="ARBA" id="ARBA00009130"/>
    </source>
</evidence>
<dbReference type="EMBL" id="CP023434">
    <property type="protein sequence ID" value="AXY26581.1"/>
    <property type="molecule type" value="Genomic_DNA"/>
</dbReference>
<dbReference type="PANTHER" id="PTHR43429">
    <property type="entry name" value="PYRIDINE NUCLEOTIDE-DISULFIDE OXIDOREDUCTASE DOMAIN-CONTAINING"/>
    <property type="match status" value="1"/>
</dbReference>
<keyword evidence="4" id="KW-0274">FAD</keyword>
<dbReference type="Gene3D" id="3.30.390.30">
    <property type="match status" value="1"/>
</dbReference>
<dbReference type="KEGG" id="abae:CL176_11550"/>
<keyword evidence="7" id="KW-0676">Redox-active center</keyword>
<evidence type="ECO:0000256" key="4">
    <source>
        <dbReference type="ARBA" id="ARBA00022827"/>
    </source>
</evidence>
<dbReference type="GO" id="GO:0016491">
    <property type="term" value="F:oxidoreductase activity"/>
    <property type="evidence" value="ECO:0007669"/>
    <property type="project" value="UniProtKB-KW"/>
</dbReference>
<name>A0A347WNC4_9LACT</name>
<dbReference type="OrthoDB" id="9802028at2"/>
<evidence type="ECO:0000256" key="5">
    <source>
        <dbReference type="ARBA" id="ARBA00023002"/>
    </source>
</evidence>
<dbReference type="Pfam" id="PF02852">
    <property type="entry name" value="Pyr_redox_dim"/>
    <property type="match status" value="1"/>
</dbReference>
<keyword evidence="6" id="KW-0558">Oxidation</keyword>
<proteinExistence type="inferred from homology"/>
<dbReference type="Gene3D" id="3.50.50.60">
    <property type="entry name" value="FAD/NAD(P)-binding domain"/>
    <property type="match status" value="2"/>
</dbReference>
<dbReference type="PRINTS" id="PR00368">
    <property type="entry name" value="FADPNR"/>
</dbReference>
<reference evidence="10 11" key="1">
    <citation type="submission" date="2017-09" db="EMBL/GenBank/DDBJ databases">
        <title>Complete genome sequence of Oxytococcus suis strain ZY16052.</title>
        <authorList>
            <person name="Li F."/>
        </authorList>
    </citation>
    <scope>NUCLEOTIDE SEQUENCE [LARGE SCALE GENOMIC DNA]</scope>
    <source>
        <strain evidence="10 11">ZY16052</strain>
    </source>
</reference>
<dbReference type="InterPro" id="IPR036188">
    <property type="entry name" value="FAD/NAD-bd_sf"/>
</dbReference>
<evidence type="ECO:0000256" key="3">
    <source>
        <dbReference type="ARBA" id="ARBA00022630"/>
    </source>
</evidence>
<comment type="similarity">
    <text evidence="2">Belongs to the class-III pyridine nucleotide-disulfide oxidoreductase family.</text>
</comment>
<keyword evidence="5" id="KW-0560">Oxidoreductase</keyword>
<evidence type="ECO:0000256" key="6">
    <source>
        <dbReference type="ARBA" id="ARBA00023097"/>
    </source>
</evidence>
<dbReference type="RefSeq" id="WP_118991437.1">
    <property type="nucleotide sequence ID" value="NZ_CP023434.1"/>
</dbReference>
<sequence>MKIIVVGTSHAGYEAVQTILKDAPETEIHLYERGKTASFLSCGIQTYLEGISDNLDDIHYATADSYKEQGVNVHMESDVIGVDPQAKTITVRTAEGESTEAYDKLFLSPGAVPVQIPIPGIDAEHVYYLRGREWAAKVKERMASSKKTIVVGGGYIGIEVAEAYAKAGIETTVIDSLDAILPTYLDKEFTDILESNAAEHGMKFQGNEKVQEIKVADGKVAGVITDKGEYEADTVVMAVGVYPNTAWLKDTLEMNERGFIEVNEHMQSVTNPDIYVAGDATFIPFAPTGQKRGIALASNARRQGVIAAKNILHNNAFEMPAVSGTSALALFDYHFACTGLKDIDSDPETVGSKYYEEQIRPDFVGDDTTVHMKVHYDKESHRILGAQLMSTRDVMLSINAISVAISAGWTLEDLALADFFFQPEYDRPWNFLNVLAQQALGETFGSDKELF</sequence>
<dbReference type="PANTHER" id="PTHR43429:SF1">
    <property type="entry name" value="NAD(P)H SULFUR OXIDOREDUCTASE (COA-DEPENDENT)"/>
    <property type="match status" value="1"/>
</dbReference>
<feature type="domain" description="Pyridine nucleotide-disulphide oxidoreductase dimerisation" evidence="8">
    <location>
        <begin position="331"/>
        <end position="426"/>
    </location>
</feature>
<comment type="cofactor">
    <cofactor evidence="1">
        <name>FAD</name>
        <dbReference type="ChEBI" id="CHEBI:57692"/>
    </cofactor>
</comment>
<dbReference type="Proteomes" id="UP000263232">
    <property type="component" value="Chromosome"/>
</dbReference>
<dbReference type="Pfam" id="PF07992">
    <property type="entry name" value="Pyr_redox_2"/>
    <property type="match status" value="1"/>
</dbReference>
<organism evidence="10 11">
    <name type="scientific">Suicoccus acidiformans</name>
    <dbReference type="NCBI Taxonomy" id="2036206"/>
    <lineage>
        <taxon>Bacteria</taxon>
        <taxon>Bacillati</taxon>
        <taxon>Bacillota</taxon>
        <taxon>Bacilli</taxon>
        <taxon>Lactobacillales</taxon>
        <taxon>Aerococcaceae</taxon>
        <taxon>Suicoccus</taxon>
    </lineage>
</organism>